<name>A0A3P1SDV0_9ACTO</name>
<dbReference type="PROSITE" id="PS50082">
    <property type="entry name" value="WD_REPEATS_2"/>
    <property type="match status" value="2"/>
</dbReference>
<dbReference type="SUPFAM" id="SSF50978">
    <property type="entry name" value="WD40 repeat-like"/>
    <property type="match status" value="1"/>
</dbReference>
<feature type="non-terminal residue" evidence="5">
    <location>
        <position position="1"/>
    </location>
</feature>
<dbReference type="Gene3D" id="2.130.10.10">
    <property type="entry name" value="YVTN repeat-like/Quinoprotein amine dehydrogenase"/>
    <property type="match status" value="1"/>
</dbReference>
<sequence length="144" mass="15098">TSGAYSPDGTTILTTSRDNTARIWDATTGQTLHTLTGHTNTVTSGAYSPDGTTILTTSRDNTARIWDTTTGQQIGTQLDFLPEGQVVVRDGATQEILGASDGAWRWLGITVVQDGRLVRLPAEMGGMLPPISALGPASDSPARA</sequence>
<evidence type="ECO:0000256" key="3">
    <source>
        <dbReference type="PROSITE-ProRule" id="PRU00221"/>
    </source>
</evidence>
<dbReference type="PROSITE" id="PS00678">
    <property type="entry name" value="WD_REPEATS_1"/>
    <property type="match status" value="2"/>
</dbReference>
<reference evidence="5 6" key="1">
    <citation type="submission" date="2018-11" db="EMBL/GenBank/DDBJ databases">
        <title>Genomes From Bacteria Associated with the Canine Oral Cavity: a Test Case for Automated Genome-Based Taxonomic Assignment.</title>
        <authorList>
            <person name="Coil D.A."/>
            <person name="Jospin G."/>
            <person name="Darling A.E."/>
            <person name="Wallis C."/>
            <person name="Davis I.J."/>
            <person name="Harris S."/>
            <person name="Eisen J.A."/>
            <person name="Holcombe L.J."/>
            <person name="O'Flynn C."/>
        </authorList>
    </citation>
    <scope>NUCLEOTIDE SEQUENCE [LARGE SCALE GENOMIC DNA]</scope>
    <source>
        <strain evidence="5 6">OH770</strain>
    </source>
</reference>
<organism evidence="5 6">
    <name type="scientific">Schaalia canis</name>
    <dbReference type="NCBI Taxonomy" id="100469"/>
    <lineage>
        <taxon>Bacteria</taxon>
        <taxon>Bacillati</taxon>
        <taxon>Actinomycetota</taxon>
        <taxon>Actinomycetes</taxon>
        <taxon>Actinomycetales</taxon>
        <taxon>Actinomycetaceae</taxon>
        <taxon>Schaalia</taxon>
    </lineage>
</organism>
<evidence type="ECO:0000256" key="1">
    <source>
        <dbReference type="ARBA" id="ARBA00022574"/>
    </source>
</evidence>
<keyword evidence="1 3" id="KW-0853">WD repeat</keyword>
<dbReference type="PROSITE" id="PS50927">
    <property type="entry name" value="BULB_LECTIN"/>
    <property type="match status" value="1"/>
</dbReference>
<evidence type="ECO:0000313" key="6">
    <source>
        <dbReference type="Proteomes" id="UP000280444"/>
    </source>
</evidence>
<protein>
    <recommendedName>
        <fullName evidence="4">Bulb-type lectin domain-containing protein</fullName>
    </recommendedName>
</protein>
<proteinExistence type="predicted"/>
<dbReference type="PROSITE" id="PS50294">
    <property type="entry name" value="WD_REPEATS_REGION"/>
    <property type="match status" value="2"/>
</dbReference>
<gene>
    <name evidence="5" type="ORF">EII11_06705</name>
</gene>
<feature type="repeat" description="WD" evidence="3">
    <location>
        <begin position="35"/>
        <end position="76"/>
    </location>
</feature>
<feature type="domain" description="Bulb-type lectin" evidence="4">
    <location>
        <begin position="1"/>
        <end position="101"/>
    </location>
</feature>
<keyword evidence="2" id="KW-0677">Repeat</keyword>
<evidence type="ECO:0000259" key="4">
    <source>
        <dbReference type="PROSITE" id="PS50927"/>
    </source>
</evidence>
<keyword evidence="6" id="KW-1185">Reference proteome</keyword>
<dbReference type="InterPro" id="IPR001680">
    <property type="entry name" value="WD40_rpt"/>
</dbReference>
<dbReference type="SMART" id="SM00320">
    <property type="entry name" value="WD40"/>
    <property type="match status" value="2"/>
</dbReference>
<feature type="repeat" description="WD" evidence="3">
    <location>
        <begin position="1"/>
        <end position="34"/>
    </location>
</feature>
<dbReference type="EMBL" id="RQZF01000005">
    <property type="protein sequence ID" value="RRC95318.1"/>
    <property type="molecule type" value="Genomic_DNA"/>
</dbReference>
<dbReference type="InterPro" id="IPR019775">
    <property type="entry name" value="WD40_repeat_CS"/>
</dbReference>
<dbReference type="InterPro" id="IPR036322">
    <property type="entry name" value="WD40_repeat_dom_sf"/>
</dbReference>
<dbReference type="Pfam" id="PF00400">
    <property type="entry name" value="WD40"/>
    <property type="match status" value="2"/>
</dbReference>
<evidence type="ECO:0000313" key="5">
    <source>
        <dbReference type="EMBL" id="RRC95318.1"/>
    </source>
</evidence>
<dbReference type="RefSeq" id="WP_420820445.1">
    <property type="nucleotide sequence ID" value="NZ_RQZF01000005.1"/>
</dbReference>
<dbReference type="PANTHER" id="PTHR19848:SF8">
    <property type="entry name" value="F-BOX AND WD REPEAT DOMAIN CONTAINING 7"/>
    <property type="match status" value="1"/>
</dbReference>
<accession>A0A3P1SDV0</accession>
<dbReference type="InterPro" id="IPR001480">
    <property type="entry name" value="Bulb-type_lectin_dom"/>
</dbReference>
<evidence type="ECO:0000256" key="2">
    <source>
        <dbReference type="ARBA" id="ARBA00022737"/>
    </source>
</evidence>
<dbReference type="Proteomes" id="UP000280444">
    <property type="component" value="Unassembled WGS sequence"/>
</dbReference>
<comment type="caution">
    <text evidence="5">The sequence shown here is derived from an EMBL/GenBank/DDBJ whole genome shotgun (WGS) entry which is preliminary data.</text>
</comment>
<dbReference type="PANTHER" id="PTHR19848">
    <property type="entry name" value="WD40 REPEAT PROTEIN"/>
    <property type="match status" value="1"/>
</dbReference>
<dbReference type="InterPro" id="IPR015943">
    <property type="entry name" value="WD40/YVTN_repeat-like_dom_sf"/>
</dbReference>
<dbReference type="AlphaFoldDB" id="A0A3P1SDV0"/>